<organism evidence="3 4">
    <name type="scientific">Gimesia chilikensis</name>
    <dbReference type="NCBI Taxonomy" id="2605989"/>
    <lineage>
        <taxon>Bacteria</taxon>
        <taxon>Pseudomonadati</taxon>
        <taxon>Planctomycetota</taxon>
        <taxon>Planctomycetia</taxon>
        <taxon>Planctomycetales</taxon>
        <taxon>Planctomycetaceae</taxon>
        <taxon>Gimesia</taxon>
    </lineage>
</organism>
<proteinExistence type="predicted"/>
<keyword evidence="4" id="KW-1185">Reference proteome</keyword>
<evidence type="ECO:0000313" key="3">
    <source>
        <dbReference type="EMBL" id="QDT23307.1"/>
    </source>
</evidence>
<dbReference type="Pfam" id="PF13472">
    <property type="entry name" value="Lipase_GDSL_2"/>
    <property type="match status" value="1"/>
</dbReference>
<protein>
    <submittedName>
        <fullName evidence="3">GDSL-like Lipase/Acylhydrolase</fullName>
    </submittedName>
</protein>
<evidence type="ECO:0000256" key="1">
    <source>
        <dbReference type="SAM" id="SignalP"/>
    </source>
</evidence>
<accession>A0A517PVB0</accession>
<sequence precursor="true">MNIKLGTRTLILSLCSMLAFYAVARAADQPAHNFDRWEKSIVQFEKQDKDQGIQEDGILFVGSSSIRMWDLKKYFPELPVINRGFGGSEIVDSTHFADRIILKHKPKVIFLYAGDNDIARGRTAKEVAGDFKQFVSVVHKALPETRIVFIAVKPSLSRWKLAGTMQEANKLIKKQCEKHDYLAFADVWDPMLGEDGKPRPELFKKDGLHMEHAGYLIWKKAVEPYIPQN</sequence>
<dbReference type="OrthoDB" id="2513075at2"/>
<dbReference type="RefSeq" id="WP_145190527.1">
    <property type="nucleotide sequence ID" value="NZ_CP036266.1"/>
</dbReference>
<feature type="signal peptide" evidence="1">
    <location>
        <begin position="1"/>
        <end position="26"/>
    </location>
</feature>
<dbReference type="PANTHER" id="PTHR30383:SF5">
    <property type="entry name" value="SGNH HYDROLASE-TYPE ESTERASE DOMAIN-CONTAINING PROTEIN"/>
    <property type="match status" value="1"/>
</dbReference>
<dbReference type="PANTHER" id="PTHR30383">
    <property type="entry name" value="THIOESTERASE 1/PROTEASE 1/LYSOPHOSPHOLIPASE L1"/>
    <property type="match status" value="1"/>
</dbReference>
<dbReference type="InterPro" id="IPR013830">
    <property type="entry name" value="SGNH_hydro"/>
</dbReference>
<dbReference type="InterPro" id="IPR036514">
    <property type="entry name" value="SGNH_hydro_sf"/>
</dbReference>
<dbReference type="CDD" id="cd04502">
    <property type="entry name" value="SGNH_hydrolase_like_7"/>
    <property type="match status" value="1"/>
</dbReference>
<keyword evidence="3" id="KW-0378">Hydrolase</keyword>
<dbReference type="EMBL" id="CP036266">
    <property type="protein sequence ID" value="QDT23307.1"/>
    <property type="molecule type" value="Genomic_DNA"/>
</dbReference>
<dbReference type="SUPFAM" id="SSF52266">
    <property type="entry name" value="SGNH hydrolase"/>
    <property type="match status" value="1"/>
</dbReference>
<dbReference type="Proteomes" id="UP000320421">
    <property type="component" value="Chromosome"/>
</dbReference>
<feature type="domain" description="SGNH hydrolase-type esterase" evidence="2">
    <location>
        <begin position="77"/>
        <end position="215"/>
    </location>
</feature>
<evidence type="ECO:0000259" key="2">
    <source>
        <dbReference type="Pfam" id="PF13472"/>
    </source>
</evidence>
<evidence type="ECO:0000313" key="4">
    <source>
        <dbReference type="Proteomes" id="UP000320421"/>
    </source>
</evidence>
<dbReference type="Gene3D" id="3.40.50.1110">
    <property type="entry name" value="SGNH hydrolase"/>
    <property type="match status" value="1"/>
</dbReference>
<dbReference type="AlphaFoldDB" id="A0A517PVB0"/>
<name>A0A517PVB0_9PLAN</name>
<reference evidence="3 4" key="1">
    <citation type="submission" date="2019-02" db="EMBL/GenBank/DDBJ databases">
        <title>Deep-cultivation of Planctomycetes and their phenomic and genomic characterization uncovers novel biology.</title>
        <authorList>
            <person name="Wiegand S."/>
            <person name="Jogler M."/>
            <person name="Boedeker C."/>
            <person name="Pinto D."/>
            <person name="Vollmers J."/>
            <person name="Rivas-Marin E."/>
            <person name="Kohn T."/>
            <person name="Peeters S.H."/>
            <person name="Heuer A."/>
            <person name="Rast P."/>
            <person name="Oberbeckmann S."/>
            <person name="Bunk B."/>
            <person name="Jeske O."/>
            <person name="Meyerdierks A."/>
            <person name="Storesund J.E."/>
            <person name="Kallscheuer N."/>
            <person name="Luecker S."/>
            <person name="Lage O.M."/>
            <person name="Pohl T."/>
            <person name="Merkel B.J."/>
            <person name="Hornburger P."/>
            <person name="Mueller R.-W."/>
            <person name="Bruemmer F."/>
            <person name="Labrenz M."/>
            <person name="Spormann A.M."/>
            <person name="Op den Camp H."/>
            <person name="Overmann J."/>
            <person name="Amann R."/>
            <person name="Jetten M.S.M."/>
            <person name="Mascher T."/>
            <person name="Medema M.H."/>
            <person name="Devos D.P."/>
            <person name="Kaster A.-K."/>
            <person name="Ovreas L."/>
            <person name="Rohde M."/>
            <person name="Galperin M.Y."/>
            <person name="Jogler C."/>
        </authorList>
    </citation>
    <scope>NUCLEOTIDE SEQUENCE [LARGE SCALE GENOMIC DNA]</scope>
    <source>
        <strain evidence="3 4">HG66A1</strain>
    </source>
</reference>
<dbReference type="GO" id="GO:0004622">
    <property type="term" value="F:phosphatidylcholine lysophospholipase activity"/>
    <property type="evidence" value="ECO:0007669"/>
    <property type="project" value="TreeGrafter"/>
</dbReference>
<feature type="chain" id="PRO_5021793750" evidence="1">
    <location>
        <begin position="27"/>
        <end position="229"/>
    </location>
</feature>
<dbReference type="InterPro" id="IPR051532">
    <property type="entry name" value="Ester_Hydrolysis_Enzymes"/>
</dbReference>
<keyword evidence="1" id="KW-0732">Signal</keyword>
<gene>
    <name evidence="3" type="ORF">HG66A1_51240</name>
</gene>